<sequence>MPTWETEMLRRSARHWYRRVELSSSSLSLSFKGAAIQWVNPERSKLVWDSACYQVPDTANWFVRPMQEDSAFVRMRTLDIDTHVTGVSAVRSGPNTIAVHVHREQQKGYDTEFYRRIEELGSELVWEYCPVNNDRRIHAFAVRYVQDLMENRSVAVILSDQDNVVREKTVLGPYVPQAKREFYSHHCLHDINRSRTTHLCVADPQPNDDRLWISARCESIQARQPMPENPVAWWDPKPPTTPKPEPCWGHLSLARVTVESYHDFQTCEINRNGHLQCIGLLFRKVDGSRHVFGQWRDDKAQSERHMIPSDMVFCNSSSGIDRFVNVQRQAIDGRSCIPIRGELEWFYSAKTSRVRRTETLLI</sequence>
<organism evidence="1 2">
    <name type="scientific">Teratosphaeria destructans</name>
    <dbReference type="NCBI Taxonomy" id="418781"/>
    <lineage>
        <taxon>Eukaryota</taxon>
        <taxon>Fungi</taxon>
        <taxon>Dikarya</taxon>
        <taxon>Ascomycota</taxon>
        <taxon>Pezizomycotina</taxon>
        <taxon>Dothideomycetes</taxon>
        <taxon>Dothideomycetidae</taxon>
        <taxon>Mycosphaerellales</taxon>
        <taxon>Teratosphaeriaceae</taxon>
        <taxon>Teratosphaeria</taxon>
    </lineage>
</organism>
<gene>
    <name evidence="1" type="ORF">Tdes44962_MAKER03033</name>
</gene>
<protein>
    <submittedName>
        <fullName evidence="1">Uncharacterized protein</fullName>
    </submittedName>
</protein>
<dbReference type="EMBL" id="RIBY02001901">
    <property type="protein sequence ID" value="KAH9827222.1"/>
    <property type="molecule type" value="Genomic_DNA"/>
</dbReference>
<accession>A0A9W7SRF3</accession>
<proteinExistence type="predicted"/>
<evidence type="ECO:0000313" key="2">
    <source>
        <dbReference type="Proteomes" id="UP001138500"/>
    </source>
</evidence>
<name>A0A9W7SRF3_9PEZI</name>
<comment type="caution">
    <text evidence="1">The sequence shown here is derived from an EMBL/GenBank/DDBJ whole genome shotgun (WGS) entry which is preliminary data.</text>
</comment>
<dbReference type="AlphaFoldDB" id="A0A9W7SRF3"/>
<dbReference type="Proteomes" id="UP001138500">
    <property type="component" value="Unassembled WGS sequence"/>
</dbReference>
<reference evidence="1 2" key="2">
    <citation type="journal article" date="2021" name="Curr. Genet.">
        <title>Genetic response to nitrogen starvation in the aggressive Eucalyptus foliar pathogen Teratosphaeria destructans.</title>
        <authorList>
            <person name="Havenga M."/>
            <person name="Wingfield B.D."/>
            <person name="Wingfield M.J."/>
            <person name="Dreyer L.L."/>
            <person name="Roets F."/>
            <person name="Aylward J."/>
        </authorList>
    </citation>
    <scope>NUCLEOTIDE SEQUENCE [LARGE SCALE GENOMIC DNA]</scope>
    <source>
        <strain evidence="1">CMW44962</strain>
    </source>
</reference>
<evidence type="ECO:0000313" key="1">
    <source>
        <dbReference type="EMBL" id="KAH9827222.1"/>
    </source>
</evidence>
<keyword evidence="2" id="KW-1185">Reference proteome</keyword>
<reference evidence="1 2" key="1">
    <citation type="journal article" date="2018" name="IMA Fungus">
        <title>IMA Genome-F 10: Nine draft genome sequences of Claviceps purpurea s.lat., including C. arundinis, C. humidiphila, and C. cf. spartinae, pseudomolecules for the pitch canker pathogen Fusarium circinatum, draft genome of Davidsoniella eucalypti, Grosmannia galeiformis, Quambalaria eucalypti, and Teratosphaeria destructans.</title>
        <authorList>
            <person name="Wingfield B.D."/>
            <person name="Liu M."/>
            <person name="Nguyen H.D."/>
            <person name="Lane F.A."/>
            <person name="Morgan S.W."/>
            <person name="De Vos L."/>
            <person name="Wilken P.M."/>
            <person name="Duong T.A."/>
            <person name="Aylward J."/>
            <person name="Coetzee M.P."/>
            <person name="Dadej K."/>
            <person name="De Beer Z.W."/>
            <person name="Findlay W."/>
            <person name="Havenga M."/>
            <person name="Kolarik M."/>
            <person name="Menzies J.G."/>
            <person name="Naidoo K."/>
            <person name="Pochopski O."/>
            <person name="Shoukouhi P."/>
            <person name="Santana Q.C."/>
            <person name="Seifert K.A."/>
            <person name="Soal N."/>
            <person name="Steenkamp E.T."/>
            <person name="Tatham C.T."/>
            <person name="van der Nest M.A."/>
            <person name="Wingfield M.J."/>
        </authorList>
    </citation>
    <scope>NUCLEOTIDE SEQUENCE [LARGE SCALE GENOMIC DNA]</scope>
    <source>
        <strain evidence="1">CMW44962</strain>
    </source>
</reference>